<evidence type="ECO:0000259" key="7">
    <source>
        <dbReference type="SMART" id="SM00813"/>
    </source>
</evidence>
<dbReference type="AlphaFoldDB" id="A0A5P2G321"/>
<dbReference type="GO" id="GO:0046373">
    <property type="term" value="P:L-arabinose metabolic process"/>
    <property type="evidence" value="ECO:0007669"/>
    <property type="project" value="InterPro"/>
</dbReference>
<keyword evidence="9" id="KW-1185">Reference proteome</keyword>
<dbReference type="KEGG" id="arac:E0W69_010755"/>
<dbReference type="Gene3D" id="2.60.120.560">
    <property type="entry name" value="Exo-inulinase, domain 1"/>
    <property type="match status" value="1"/>
</dbReference>
<protein>
    <recommendedName>
        <fullName evidence="3">non-reducing end alpha-L-arabinofuranosidase</fullName>
        <ecNumber evidence="3">3.2.1.55</ecNumber>
    </recommendedName>
</protein>
<dbReference type="InterPro" id="IPR055235">
    <property type="entry name" value="ASD1_cat"/>
</dbReference>
<dbReference type="InterPro" id="IPR017853">
    <property type="entry name" value="GH"/>
</dbReference>
<dbReference type="Gene3D" id="3.20.20.80">
    <property type="entry name" value="Glycosidases"/>
    <property type="match status" value="1"/>
</dbReference>
<evidence type="ECO:0000256" key="4">
    <source>
        <dbReference type="ARBA" id="ARBA00022729"/>
    </source>
</evidence>
<comment type="catalytic activity">
    <reaction evidence="1">
        <text>Hydrolysis of terminal non-reducing alpha-L-arabinofuranoside residues in alpha-L-arabinosides.</text>
        <dbReference type="EC" id="3.2.1.55"/>
    </reaction>
</comment>
<dbReference type="SUPFAM" id="SSF51445">
    <property type="entry name" value="(Trans)glycosidases"/>
    <property type="match status" value="1"/>
</dbReference>
<evidence type="ECO:0000313" key="8">
    <source>
        <dbReference type="EMBL" id="QES89118.1"/>
    </source>
</evidence>
<gene>
    <name evidence="8" type="ORF">E0W69_010755</name>
</gene>
<evidence type="ECO:0000256" key="1">
    <source>
        <dbReference type="ARBA" id="ARBA00001462"/>
    </source>
</evidence>
<dbReference type="InterPro" id="IPR051563">
    <property type="entry name" value="Glycosyl_Hydrolase_51"/>
</dbReference>
<dbReference type="Pfam" id="PF06964">
    <property type="entry name" value="Alpha-L-AF_C"/>
    <property type="match status" value="1"/>
</dbReference>
<evidence type="ECO:0000256" key="5">
    <source>
        <dbReference type="ARBA" id="ARBA00022801"/>
    </source>
</evidence>
<dbReference type="PANTHER" id="PTHR31776">
    <property type="entry name" value="ALPHA-L-ARABINOFURANOSIDASE 1"/>
    <property type="match status" value="1"/>
</dbReference>
<dbReference type="OrthoDB" id="9758333at2"/>
<dbReference type="EMBL" id="CP044016">
    <property type="protein sequence ID" value="QES89118.1"/>
    <property type="molecule type" value="Genomic_DNA"/>
</dbReference>
<dbReference type="Gene3D" id="2.60.120.260">
    <property type="entry name" value="Galactose-binding domain-like"/>
    <property type="match status" value="1"/>
</dbReference>
<accession>A0A5P2G321</accession>
<proteinExistence type="inferred from homology"/>
<comment type="similarity">
    <text evidence="2">Belongs to the glycosyl hydrolase 51 family.</text>
</comment>
<dbReference type="RefSeq" id="WP_131330064.1">
    <property type="nucleotide sequence ID" value="NZ_CP044016.1"/>
</dbReference>
<keyword evidence="6" id="KW-0325">Glycoprotein</keyword>
<dbReference type="GO" id="GO:0046556">
    <property type="term" value="F:alpha-L-arabinofuranosidase activity"/>
    <property type="evidence" value="ECO:0007669"/>
    <property type="project" value="UniProtKB-EC"/>
</dbReference>
<evidence type="ECO:0000256" key="2">
    <source>
        <dbReference type="ARBA" id="ARBA00007186"/>
    </source>
</evidence>
<evidence type="ECO:0000256" key="3">
    <source>
        <dbReference type="ARBA" id="ARBA00012670"/>
    </source>
</evidence>
<sequence length="867" mass="97502">MSGKLNSFDSMILSKKNFYKYSFAASLICSFGYLNAQTAKISIHADQFGAKVSPTLHGAFFEEISHGGEGGLYAELIQNRGFEDSQVPLGDTIKDGKLIPPRTPHYSIDNGKGISDWWMPWTVKSDFPAWSAVNSDDVQLSLTDKNPLNSATPHSLQIEIKKDGAITGVQNEGFWGINIQKGETYLLKFYVYTDGNYDGKAQASLVSKNGSNLLNKSFTITRKKGWVLYTAELTSTVTDPKAHFELTFYKQGTIQLDFVSLFPKHTFKNRPNGLRADLAQKIADLKPSFLRWPGGCFVEGVNIQSAPDWKETIGPVESRKSTFSVWDYYTSNGFGYDEYLRYCEDIGAKALYVFNVGISCEMRSGTYVTGDTVQQYIQSALDAISYAIDPVTTKWGAERAKNGHPKPYPLEYVEVGNEQHGELYGKRYNLFYNAIHSKYPQIKIIANMGIGDVDPNTLKYMDHVQYSDEHSYKGAYWSMANYNHFDSYPRDKGWDVYVGEYATNNGVGRGNIIASLSDAVYIMGMEKNGDLVTMSSYAPLLVNVNDEDWPVNLINFDNEKSFARISYYMLKMMNENKPTINIHSDVKLEQPANVLNDAFKGGIGLATWDTHSEYKDIEIIQKGKTVYSSDFINHPDEWKGLRGDWRIKDSAYVQNADGAQTFAYLPNHSLSDYTLTLKARKLDGYNGFIIPFAVKDSNTFDRIHIGAWVNAVTLVESVTNGYDVGNLSSPARLPFKIEKDKWYDIRVEVHGDSVAAYMDNQLLIKYKEPSKYFLLSGVDKAKNEIIVKVVNAYNVPYISKIDLSGITKVAKTGTITTLSADKPDAENSFAYPTKYIPTNHVINNVSKDFEIKVAPYSFNIIRIKMLK</sequence>
<keyword evidence="5" id="KW-0378">Hydrolase</keyword>
<dbReference type="InterPro" id="IPR008979">
    <property type="entry name" value="Galactose-bd-like_sf"/>
</dbReference>
<name>A0A5P2G321_9BACT</name>
<dbReference type="SUPFAM" id="SSF49785">
    <property type="entry name" value="Galactose-binding domain-like"/>
    <property type="match status" value="1"/>
</dbReference>
<dbReference type="EC" id="3.2.1.55" evidence="3"/>
<dbReference type="Pfam" id="PF22848">
    <property type="entry name" value="ASD1_dom"/>
    <property type="match status" value="1"/>
</dbReference>
<dbReference type="Gene3D" id="2.60.40.1180">
    <property type="entry name" value="Golgi alpha-mannosidase II"/>
    <property type="match status" value="1"/>
</dbReference>
<keyword evidence="4" id="KW-0732">Signal</keyword>
<evidence type="ECO:0000313" key="9">
    <source>
        <dbReference type="Proteomes" id="UP000292424"/>
    </source>
</evidence>
<organism evidence="8 9">
    <name type="scientific">Rhizosphaericola mali</name>
    <dbReference type="NCBI Taxonomy" id="2545455"/>
    <lineage>
        <taxon>Bacteria</taxon>
        <taxon>Pseudomonadati</taxon>
        <taxon>Bacteroidota</taxon>
        <taxon>Chitinophagia</taxon>
        <taxon>Chitinophagales</taxon>
        <taxon>Chitinophagaceae</taxon>
        <taxon>Rhizosphaericola</taxon>
    </lineage>
</organism>
<dbReference type="InterPro" id="IPR010720">
    <property type="entry name" value="Alpha-L-AF_C"/>
</dbReference>
<dbReference type="PANTHER" id="PTHR31776:SF0">
    <property type="entry name" value="ALPHA-L-ARABINOFURANOSIDASE 1"/>
    <property type="match status" value="1"/>
</dbReference>
<evidence type="ECO:0000256" key="6">
    <source>
        <dbReference type="ARBA" id="ARBA00023180"/>
    </source>
</evidence>
<dbReference type="InterPro" id="IPR013780">
    <property type="entry name" value="Glyco_hydro_b"/>
</dbReference>
<dbReference type="SMART" id="SM00813">
    <property type="entry name" value="Alpha-L-AF_C"/>
    <property type="match status" value="1"/>
</dbReference>
<feature type="domain" description="Alpha-L-arabinofuranosidase C-terminal" evidence="7">
    <location>
        <begin position="499"/>
        <end position="857"/>
    </location>
</feature>
<dbReference type="Proteomes" id="UP000292424">
    <property type="component" value="Chromosome"/>
</dbReference>
<reference evidence="8 9" key="1">
    <citation type="submission" date="2019-09" db="EMBL/GenBank/DDBJ databases">
        <title>Complete genome sequence of Arachidicoccus sp. B3-10 isolated from apple orchard soil.</title>
        <authorList>
            <person name="Kim H.S."/>
            <person name="Han K.-I."/>
            <person name="Suh M.K."/>
            <person name="Lee K.C."/>
            <person name="Eom M.K."/>
            <person name="Kim J.-S."/>
            <person name="Kang S.W."/>
            <person name="Sin Y."/>
            <person name="Lee J.-S."/>
        </authorList>
    </citation>
    <scope>NUCLEOTIDE SEQUENCE [LARGE SCALE GENOMIC DNA]</scope>
    <source>
        <strain evidence="8 9">B3-10</strain>
    </source>
</reference>